<keyword evidence="2" id="KW-1185">Reference proteome</keyword>
<dbReference type="Proteomes" id="UP000053593">
    <property type="component" value="Unassembled WGS sequence"/>
</dbReference>
<gene>
    <name evidence="1" type="ORF">GYMLUDRAFT_396359</name>
</gene>
<dbReference type="EMBL" id="KN834866">
    <property type="protein sequence ID" value="KIK51307.1"/>
    <property type="molecule type" value="Genomic_DNA"/>
</dbReference>
<reference evidence="1 2" key="1">
    <citation type="submission" date="2014-04" db="EMBL/GenBank/DDBJ databases">
        <title>Evolutionary Origins and Diversification of the Mycorrhizal Mutualists.</title>
        <authorList>
            <consortium name="DOE Joint Genome Institute"/>
            <consortium name="Mycorrhizal Genomics Consortium"/>
            <person name="Kohler A."/>
            <person name="Kuo A."/>
            <person name="Nagy L.G."/>
            <person name="Floudas D."/>
            <person name="Copeland A."/>
            <person name="Barry K.W."/>
            <person name="Cichocki N."/>
            <person name="Veneault-Fourrey C."/>
            <person name="LaButti K."/>
            <person name="Lindquist E.A."/>
            <person name="Lipzen A."/>
            <person name="Lundell T."/>
            <person name="Morin E."/>
            <person name="Murat C."/>
            <person name="Riley R."/>
            <person name="Ohm R."/>
            <person name="Sun H."/>
            <person name="Tunlid A."/>
            <person name="Henrissat B."/>
            <person name="Grigoriev I.V."/>
            <person name="Hibbett D.S."/>
            <person name="Martin F."/>
        </authorList>
    </citation>
    <scope>NUCLEOTIDE SEQUENCE [LARGE SCALE GENOMIC DNA]</scope>
    <source>
        <strain evidence="1 2">FD-317 M1</strain>
    </source>
</reference>
<evidence type="ECO:0000313" key="1">
    <source>
        <dbReference type="EMBL" id="KIK51307.1"/>
    </source>
</evidence>
<name>A0A0D0C0W5_9AGAR</name>
<evidence type="ECO:0000313" key="2">
    <source>
        <dbReference type="Proteomes" id="UP000053593"/>
    </source>
</evidence>
<protein>
    <submittedName>
        <fullName evidence="1">Uncharacterized protein</fullName>
    </submittedName>
</protein>
<organism evidence="1 2">
    <name type="scientific">Collybiopsis luxurians FD-317 M1</name>
    <dbReference type="NCBI Taxonomy" id="944289"/>
    <lineage>
        <taxon>Eukaryota</taxon>
        <taxon>Fungi</taxon>
        <taxon>Dikarya</taxon>
        <taxon>Basidiomycota</taxon>
        <taxon>Agaricomycotina</taxon>
        <taxon>Agaricomycetes</taxon>
        <taxon>Agaricomycetidae</taxon>
        <taxon>Agaricales</taxon>
        <taxon>Marasmiineae</taxon>
        <taxon>Omphalotaceae</taxon>
        <taxon>Collybiopsis</taxon>
        <taxon>Collybiopsis luxurians</taxon>
    </lineage>
</organism>
<dbReference type="AlphaFoldDB" id="A0A0D0C0W5"/>
<sequence>MHLCTDTTAISTHSPYADIARNPSPDHRPLSSCHCGLGQNSIHLPLSDAPCSRQTLHVSCLRPERTNAACIFDL</sequence>
<dbReference type="HOGENOM" id="CLU_2688067_0_0_1"/>
<accession>A0A0D0C0W5</accession>
<proteinExistence type="predicted"/>